<dbReference type="InterPro" id="IPR011611">
    <property type="entry name" value="PfkB_dom"/>
</dbReference>
<dbReference type="PANTHER" id="PTHR10584:SF157">
    <property type="entry name" value="SULFOFRUCTOSE KINASE"/>
    <property type="match status" value="1"/>
</dbReference>
<dbReference type="SUPFAM" id="SSF53613">
    <property type="entry name" value="Ribokinase-like"/>
    <property type="match status" value="1"/>
</dbReference>
<dbReference type="AlphaFoldDB" id="A0A5E7TVC7"/>
<accession>A0A5E7TVC7</accession>
<dbReference type="InterPro" id="IPR029056">
    <property type="entry name" value="Ribokinase-like"/>
</dbReference>
<dbReference type="GO" id="GO:0016301">
    <property type="term" value="F:kinase activity"/>
    <property type="evidence" value="ECO:0007669"/>
    <property type="project" value="UniProtKB-KW"/>
</dbReference>
<dbReference type="GO" id="GO:0005829">
    <property type="term" value="C:cytosol"/>
    <property type="evidence" value="ECO:0007669"/>
    <property type="project" value="TreeGrafter"/>
</dbReference>
<organism evidence="4">
    <name type="scientific">Pseudomonas fluorescens</name>
    <dbReference type="NCBI Taxonomy" id="294"/>
    <lineage>
        <taxon>Bacteria</taxon>
        <taxon>Pseudomonadati</taxon>
        <taxon>Pseudomonadota</taxon>
        <taxon>Gammaproteobacteria</taxon>
        <taxon>Pseudomonadales</taxon>
        <taxon>Pseudomonadaceae</taxon>
        <taxon>Pseudomonas</taxon>
    </lineage>
</organism>
<evidence type="ECO:0000256" key="1">
    <source>
        <dbReference type="ARBA" id="ARBA00022679"/>
    </source>
</evidence>
<keyword evidence="1 4" id="KW-0808">Transferase</keyword>
<sequence length="308" mass="32859">MSDKRVICVGCAVWDTIFSIDHIPLRGGKILPRQAIQAASGMATAAAVSIARLGGPVTLWARIGDDTTGRMFIDSLSGSGVSTTCIRQVPEGRTPFSTILVDRDGERLVVPYIDPSLDTDPTWLPLNDIAGAAAVLADMRWVEGARAALTEARRVGVPTVLDADVAAVEDLKALMPLADHLLFSEPALRLLADNAKPEDALLALAPHTDAKVIGVTLGERGSLIWQRDVSSTEVQHFPTPRIRAVDTLNAGDVWHGTYAYGLAHGWALADSVRAASVAAAMKCEVFGGYLGAPRMAELVRRMASTYRP</sequence>
<evidence type="ECO:0000313" key="4">
    <source>
        <dbReference type="EMBL" id="VVM15593.1"/>
    </source>
</evidence>
<dbReference type="EMBL" id="LR700646">
    <property type="protein sequence ID" value="VVM15593.1"/>
    <property type="molecule type" value="Genomic_DNA"/>
</dbReference>
<protein>
    <submittedName>
        <fullName evidence="4">Sulfofructose kinase</fullName>
        <ecNumber evidence="4">2.7.1.184</ecNumber>
    </submittedName>
</protein>
<keyword evidence="2 4" id="KW-0418">Kinase</keyword>
<reference evidence="4" key="1">
    <citation type="submission" date="2019-09" db="EMBL/GenBank/DDBJ databases">
        <authorList>
            <person name="Chandra G."/>
            <person name="Truman W A."/>
        </authorList>
    </citation>
    <scope>NUCLEOTIDE SEQUENCE</scope>
    <source>
        <strain evidence="4">PS683</strain>
    </source>
</reference>
<evidence type="ECO:0000259" key="3">
    <source>
        <dbReference type="Pfam" id="PF00294"/>
    </source>
</evidence>
<dbReference type="Pfam" id="PF00294">
    <property type="entry name" value="PfkB"/>
    <property type="match status" value="1"/>
</dbReference>
<dbReference type="GO" id="GO:0061594">
    <property type="term" value="F:6-deoxy-6-sulfofructose kinase activity"/>
    <property type="evidence" value="ECO:0007669"/>
    <property type="project" value="UniProtKB-EC"/>
</dbReference>
<feature type="domain" description="Carbohydrate kinase PfkB" evidence="3">
    <location>
        <begin position="6"/>
        <end position="291"/>
    </location>
</feature>
<name>A0A5E7TVC7_PSEFL</name>
<dbReference type="PANTHER" id="PTHR10584">
    <property type="entry name" value="SUGAR KINASE"/>
    <property type="match status" value="1"/>
</dbReference>
<gene>
    <name evidence="4" type="primary">yihV</name>
    <name evidence="4" type="ORF">PS683_03909</name>
</gene>
<dbReference type="EC" id="2.7.1.184" evidence="4"/>
<proteinExistence type="predicted"/>
<dbReference type="Gene3D" id="3.40.1190.20">
    <property type="match status" value="1"/>
</dbReference>
<evidence type="ECO:0000256" key="2">
    <source>
        <dbReference type="ARBA" id="ARBA00022777"/>
    </source>
</evidence>